<feature type="transmembrane region" description="Helical" evidence="1">
    <location>
        <begin position="26"/>
        <end position="45"/>
    </location>
</feature>
<accession>A0ABP7CI79</accession>
<reference evidence="3" key="1">
    <citation type="journal article" date="2019" name="Int. J. Syst. Evol. Microbiol.">
        <title>The Global Catalogue of Microorganisms (GCM) 10K type strain sequencing project: providing services to taxonomists for standard genome sequencing and annotation.</title>
        <authorList>
            <consortium name="The Broad Institute Genomics Platform"/>
            <consortium name="The Broad Institute Genome Sequencing Center for Infectious Disease"/>
            <person name="Wu L."/>
            <person name="Ma J."/>
        </authorList>
    </citation>
    <scope>NUCLEOTIDE SEQUENCE [LARGE SCALE GENOMIC DNA]</scope>
    <source>
        <strain evidence="3">JCM 17494</strain>
    </source>
</reference>
<dbReference type="Proteomes" id="UP001500711">
    <property type="component" value="Unassembled WGS sequence"/>
</dbReference>
<evidence type="ECO:0000313" key="2">
    <source>
        <dbReference type="EMBL" id="GAA3690001.1"/>
    </source>
</evidence>
<organism evidence="2 3">
    <name type="scientific">Lentzea roselyniae</name>
    <dbReference type="NCBI Taxonomy" id="531940"/>
    <lineage>
        <taxon>Bacteria</taxon>
        <taxon>Bacillati</taxon>
        <taxon>Actinomycetota</taxon>
        <taxon>Actinomycetes</taxon>
        <taxon>Pseudonocardiales</taxon>
        <taxon>Pseudonocardiaceae</taxon>
        <taxon>Lentzea</taxon>
    </lineage>
</organism>
<proteinExistence type="predicted"/>
<keyword evidence="3" id="KW-1185">Reference proteome</keyword>
<keyword evidence="1" id="KW-0472">Membrane</keyword>
<evidence type="ECO:0000313" key="3">
    <source>
        <dbReference type="Proteomes" id="UP001500711"/>
    </source>
</evidence>
<keyword evidence="1" id="KW-0812">Transmembrane</keyword>
<gene>
    <name evidence="2" type="ORF">GCM10022267_90800</name>
</gene>
<protein>
    <recommendedName>
        <fullName evidence="4">Transposase</fullName>
    </recommendedName>
</protein>
<name>A0ABP7CI79_9PSEU</name>
<keyword evidence="1" id="KW-1133">Transmembrane helix</keyword>
<evidence type="ECO:0008006" key="4">
    <source>
        <dbReference type="Google" id="ProtNLM"/>
    </source>
</evidence>
<comment type="caution">
    <text evidence="2">The sequence shown here is derived from an EMBL/GenBank/DDBJ whole genome shotgun (WGS) entry which is preliminary data.</text>
</comment>
<evidence type="ECO:0000256" key="1">
    <source>
        <dbReference type="SAM" id="Phobius"/>
    </source>
</evidence>
<sequence>MASERWDWAGGFGKLTTAGVEGTGSFGYRLAHFLASAGVAVFEVNRPNRTTRRRRGKSDPVDA</sequence>
<dbReference type="EMBL" id="BAABBE010000088">
    <property type="protein sequence ID" value="GAA3690001.1"/>
    <property type="molecule type" value="Genomic_DNA"/>
</dbReference>